<dbReference type="OrthoDB" id="15107at10239"/>
<evidence type="ECO:0000313" key="7">
    <source>
        <dbReference type="Proteomes" id="UP000240817"/>
    </source>
</evidence>
<dbReference type="InterPro" id="IPR025909">
    <property type="entry name" value="Soyouz_module"/>
</dbReference>
<evidence type="ECO:0000256" key="4">
    <source>
        <dbReference type="SAM" id="MobiDB-lite"/>
    </source>
</evidence>
<feature type="compositionally biased region" description="Polar residues" evidence="4">
    <location>
        <begin position="97"/>
        <end position="121"/>
    </location>
</feature>
<proteinExistence type="predicted"/>
<keyword evidence="2" id="KW-0597">Phosphoprotein</keyword>
<evidence type="ECO:0000313" key="6">
    <source>
        <dbReference type="EMBL" id="ARU83013.1"/>
    </source>
</evidence>
<dbReference type="Pfam" id="PF14313">
    <property type="entry name" value="Soyouz_module"/>
    <property type="match status" value="1"/>
</dbReference>
<sequence length="392" mass="41182">MASPPTDPASPQAPPPAARMATFTDEEIDQLFDSSNTIIDSIITSQSNPVQTVGKSAIPAGITKAKTDAWEKAIRDQIAESDAEHTKASTPEAGSKDSGSSEAQATQQSQNPVTENQPSKNLLASIDRLASKTYEPGLKKGSTSLLQSQDQQNGSPGPRNPLPPQGNLPSSQATGVNSPYAGGIAASPQHRGATQHVPQSLSSPPSLSASVGTAPISADSVSEMRQMLEAIIVRMNKIECTLDSILKQTAGVAGIKNDLQLVKVSVATIEGSISMIKLMDPGNANISSLTELRASSRQTPVAVCGRGRPEDSLLADGSMGIDKLGRPVKDMRDLVTKPPNDGKDLMLEKETLAALIKSRPMQPAAAKRLLARLDNCAGMDDIKKLKRAVLNS</sequence>
<feature type="compositionally biased region" description="Polar residues" evidence="4">
    <location>
        <begin position="141"/>
        <end position="155"/>
    </location>
</feature>
<evidence type="ECO:0000256" key="3">
    <source>
        <dbReference type="ARBA" id="ARBA00022953"/>
    </source>
</evidence>
<dbReference type="InterPro" id="IPR004897">
    <property type="entry name" value="P/V_Pprotein_paramyxoviral"/>
</dbReference>
<feature type="compositionally biased region" description="Basic and acidic residues" evidence="4">
    <location>
        <begin position="73"/>
        <end position="87"/>
    </location>
</feature>
<keyword evidence="7" id="KW-1185">Reference proteome</keyword>
<protein>
    <recommendedName>
        <fullName evidence="1">Phosphoprotein</fullName>
    </recommendedName>
</protein>
<dbReference type="Proteomes" id="UP000240817">
    <property type="component" value="Segment"/>
</dbReference>
<name>A0A1Y0KCB7_9MONO</name>
<feature type="compositionally biased region" description="Low complexity" evidence="4">
    <location>
        <begin position="200"/>
        <end position="210"/>
    </location>
</feature>
<feature type="region of interest" description="Disordered" evidence="4">
    <location>
        <begin position="73"/>
        <end position="121"/>
    </location>
</feature>
<feature type="region of interest" description="Disordered" evidence="4">
    <location>
        <begin position="135"/>
        <end position="213"/>
    </location>
</feature>
<dbReference type="Pfam" id="PF03210">
    <property type="entry name" value="Paramyx_P_V_C"/>
    <property type="match status" value="1"/>
</dbReference>
<dbReference type="Gene3D" id="1.20.5.300">
    <property type="match status" value="1"/>
</dbReference>
<dbReference type="GeneID" id="37619983"/>
<evidence type="ECO:0000259" key="5">
    <source>
        <dbReference type="Pfam" id="PF14313"/>
    </source>
</evidence>
<evidence type="ECO:0000256" key="2">
    <source>
        <dbReference type="ARBA" id="ARBA00022553"/>
    </source>
</evidence>
<feature type="compositionally biased region" description="Polar residues" evidence="4">
    <location>
        <begin position="167"/>
        <end position="177"/>
    </location>
</feature>
<dbReference type="RefSeq" id="YP_009508512.1">
    <property type="nucleotide sequence ID" value="NC_039018.1"/>
</dbReference>
<dbReference type="KEGG" id="vg:37619983"/>
<keyword evidence="3" id="KW-0693">Viral RNA replication</keyword>
<reference evidence="6 7" key="1">
    <citation type="submission" date="2017-01" db="EMBL/GenBank/DDBJ databases">
        <title>Novel clade of avian paramyxoviruses in Antarctic Penguins.</title>
        <authorList>
            <person name="Neira V."/>
            <person name="Barriga G."/>
            <person name="Verdugo C."/>
            <person name="Mor S."/>
            <person name="Ng T.F.F."/>
            <person name="Del Rio J J."/>
            <person name="Tapia R."/>
            <person name="Garcia V."/>
            <person name="Rodrigues P."/>
            <person name="Briceno C."/>
            <person name="Medina R."/>
            <person name="Gonzalez-Acuna D."/>
        </authorList>
    </citation>
    <scope>NUCLEOTIDE SEQUENCE [LARGE SCALE GENOMIC DNA]</scope>
    <source>
        <strain evidence="6">002</strain>
    </source>
</reference>
<evidence type="ECO:0000256" key="1">
    <source>
        <dbReference type="ARBA" id="ARBA00020572"/>
    </source>
</evidence>
<accession>A0A1Y0KCB7</accession>
<organism evidence="6 7">
    <name type="scientific">Antarctic penguin virus B</name>
    <dbReference type="NCBI Taxonomy" id="2006073"/>
    <lineage>
        <taxon>Viruses</taxon>
        <taxon>Riboviria</taxon>
        <taxon>Orthornavirae</taxon>
        <taxon>Negarnaviricota</taxon>
        <taxon>Haploviricotina</taxon>
        <taxon>Monjiviricetes</taxon>
        <taxon>Mononegavirales</taxon>
        <taxon>Paramyxoviridae</taxon>
        <taxon>Avulavirinae</taxon>
        <taxon>Orthoavulavirus</taxon>
        <taxon>Orthoavulavirus kopaiticense</taxon>
        <taxon>Avian orthoavulavirus 18</taxon>
    </lineage>
</organism>
<feature type="domain" description="Phosphoprotein P soyouz module" evidence="5">
    <location>
        <begin position="20"/>
        <end position="76"/>
    </location>
</feature>
<dbReference type="EMBL" id="KY452443">
    <property type="protein sequence ID" value="ARU83013.1"/>
    <property type="molecule type" value="Viral_cRNA"/>
</dbReference>